<evidence type="ECO:0008006" key="3">
    <source>
        <dbReference type="Google" id="ProtNLM"/>
    </source>
</evidence>
<accession>A0ABW6AZH4</accession>
<comment type="caution">
    <text evidence="1">The sequence shown here is derived from an EMBL/GenBank/DDBJ whole genome shotgun (WGS) entry which is preliminary data.</text>
</comment>
<organism evidence="1 2">
    <name type="scientific">Olivibacter jilunii</name>
    <dbReference type="NCBI Taxonomy" id="985016"/>
    <lineage>
        <taxon>Bacteria</taxon>
        <taxon>Pseudomonadati</taxon>
        <taxon>Bacteroidota</taxon>
        <taxon>Sphingobacteriia</taxon>
        <taxon>Sphingobacteriales</taxon>
        <taxon>Sphingobacteriaceae</taxon>
        <taxon>Olivibacter</taxon>
    </lineage>
</organism>
<gene>
    <name evidence="1" type="ORF">ACFS6J_07350</name>
</gene>
<dbReference type="SUPFAM" id="SSF52980">
    <property type="entry name" value="Restriction endonuclease-like"/>
    <property type="match status" value="1"/>
</dbReference>
<keyword evidence="2" id="KW-1185">Reference proteome</keyword>
<dbReference type="Proteomes" id="UP001597560">
    <property type="component" value="Unassembled WGS sequence"/>
</dbReference>
<evidence type="ECO:0000313" key="1">
    <source>
        <dbReference type="EMBL" id="MFD2961593.1"/>
    </source>
</evidence>
<evidence type="ECO:0000313" key="2">
    <source>
        <dbReference type="Proteomes" id="UP001597560"/>
    </source>
</evidence>
<name>A0ABW6AZH4_9SPHI</name>
<proteinExistence type="predicted"/>
<protein>
    <recommendedName>
        <fullName evidence="3">DUF559 domain-containing protein</fullName>
    </recommendedName>
</protein>
<dbReference type="RefSeq" id="WP_377609804.1">
    <property type="nucleotide sequence ID" value="NZ_JBHUPA010000002.1"/>
</dbReference>
<dbReference type="InterPro" id="IPR011335">
    <property type="entry name" value="Restrct_endonuc-II-like"/>
</dbReference>
<dbReference type="Gene3D" id="3.40.960.10">
    <property type="entry name" value="VSR Endonuclease"/>
    <property type="match status" value="1"/>
</dbReference>
<reference evidence="2" key="1">
    <citation type="journal article" date="2019" name="Int. J. Syst. Evol. Microbiol.">
        <title>The Global Catalogue of Microorganisms (GCM) 10K type strain sequencing project: providing services to taxonomists for standard genome sequencing and annotation.</title>
        <authorList>
            <consortium name="The Broad Institute Genomics Platform"/>
            <consortium name="The Broad Institute Genome Sequencing Center for Infectious Disease"/>
            <person name="Wu L."/>
            <person name="Ma J."/>
        </authorList>
    </citation>
    <scope>NUCLEOTIDE SEQUENCE [LARGE SCALE GENOMIC DNA]</scope>
    <source>
        <strain evidence="2">KCTC 23098</strain>
    </source>
</reference>
<sequence>MAKARFKLSELTKMGFVEENGTFVRKSVTKVSKSDRKVSGTVNKNTKSDLFILTVSQSMSIDIVPEYRFDLERRWRFDYAIPSHKIAIEVEGGVWTNGRHTRGKGYIRDMEKYNRANALGWRLIRVVPDELVTGSTLDKIKDYLEK</sequence>
<dbReference type="EMBL" id="JBHUPA010000002">
    <property type="protein sequence ID" value="MFD2961593.1"/>
    <property type="molecule type" value="Genomic_DNA"/>
</dbReference>